<feature type="signal peptide" evidence="1">
    <location>
        <begin position="1"/>
        <end position="16"/>
    </location>
</feature>
<evidence type="ECO:0000313" key="3">
    <source>
        <dbReference type="Proteomes" id="UP000016935"/>
    </source>
</evidence>
<feature type="chain" id="PRO_5004343128" evidence="1">
    <location>
        <begin position="17"/>
        <end position="293"/>
    </location>
</feature>
<keyword evidence="1" id="KW-0732">Signal</keyword>
<keyword evidence="3" id="KW-1185">Reference proteome</keyword>
<evidence type="ECO:0000256" key="1">
    <source>
        <dbReference type="SAM" id="SignalP"/>
    </source>
</evidence>
<accession>R0K6Q1</accession>
<dbReference type="Proteomes" id="UP000016935">
    <property type="component" value="Unassembled WGS sequence"/>
</dbReference>
<gene>
    <name evidence="2" type="ORF">SETTUDRAFT_38691</name>
</gene>
<reference evidence="2 3" key="1">
    <citation type="journal article" date="2012" name="PLoS Pathog.">
        <title>Diverse lifestyles and strategies of plant pathogenesis encoded in the genomes of eighteen Dothideomycetes fungi.</title>
        <authorList>
            <person name="Ohm R.A."/>
            <person name="Feau N."/>
            <person name="Henrissat B."/>
            <person name="Schoch C.L."/>
            <person name="Horwitz B.A."/>
            <person name="Barry K.W."/>
            <person name="Condon B.J."/>
            <person name="Copeland A.C."/>
            <person name="Dhillon B."/>
            <person name="Glaser F."/>
            <person name="Hesse C.N."/>
            <person name="Kosti I."/>
            <person name="LaButti K."/>
            <person name="Lindquist E.A."/>
            <person name="Lucas S."/>
            <person name="Salamov A.A."/>
            <person name="Bradshaw R.E."/>
            <person name="Ciuffetti L."/>
            <person name="Hamelin R.C."/>
            <person name="Kema G.H.J."/>
            <person name="Lawrence C."/>
            <person name="Scott J.A."/>
            <person name="Spatafora J.W."/>
            <person name="Turgeon B.G."/>
            <person name="de Wit P.J.G.M."/>
            <person name="Zhong S."/>
            <person name="Goodwin S.B."/>
            <person name="Grigoriev I.V."/>
        </authorList>
    </citation>
    <scope>NUCLEOTIDE SEQUENCE [LARGE SCALE GENOMIC DNA]</scope>
    <source>
        <strain evidence="3">28A</strain>
    </source>
</reference>
<protein>
    <submittedName>
        <fullName evidence="2">Uncharacterized protein</fullName>
    </submittedName>
</protein>
<sequence length="293" mass="33344">MLFLLLYLLFGFSVCGTPLAPEGEPDFSLYFDRSEIDPYMRNEDGEHALHQAVTRRLDDHFRTDEAAHALHVRGLNNKRASAKVTVYYRPNLNDVCIENGLRRVHAAAYVNVCINPRQFSVICDIDEEHDEAPIVYGNCSPGYFCVTVLKDTLTVVDPANLHIGQAVEPICTQEVKLDIFKITESLLGFVSEWWRAPGKFKVFFGRMALQGQTLGTAYNLRWDWKTINSKFGTQAGFKRISDTSSATHHEYEMSYDYNYRGDMQFRAAVDWKEPLGHLGVLTLLVYFAAISPK</sequence>
<reference evidence="2 3" key="2">
    <citation type="journal article" date="2013" name="PLoS Genet.">
        <title>Comparative genome structure, secondary metabolite, and effector coding capacity across Cochliobolus pathogens.</title>
        <authorList>
            <person name="Condon B.J."/>
            <person name="Leng Y."/>
            <person name="Wu D."/>
            <person name="Bushley K.E."/>
            <person name="Ohm R.A."/>
            <person name="Otillar R."/>
            <person name="Martin J."/>
            <person name="Schackwitz W."/>
            <person name="Grimwood J."/>
            <person name="MohdZainudin N."/>
            <person name="Xue C."/>
            <person name="Wang R."/>
            <person name="Manning V.A."/>
            <person name="Dhillon B."/>
            <person name="Tu Z.J."/>
            <person name="Steffenson B.J."/>
            <person name="Salamov A."/>
            <person name="Sun H."/>
            <person name="Lowry S."/>
            <person name="LaButti K."/>
            <person name="Han J."/>
            <person name="Copeland A."/>
            <person name="Lindquist E."/>
            <person name="Barry K."/>
            <person name="Schmutz J."/>
            <person name="Baker S.E."/>
            <person name="Ciuffetti L.M."/>
            <person name="Grigoriev I.V."/>
            <person name="Zhong S."/>
            <person name="Turgeon B.G."/>
        </authorList>
    </citation>
    <scope>NUCLEOTIDE SEQUENCE [LARGE SCALE GENOMIC DNA]</scope>
    <source>
        <strain evidence="3">28A</strain>
    </source>
</reference>
<dbReference type="EMBL" id="KB908537">
    <property type="protein sequence ID" value="EOA88653.1"/>
    <property type="molecule type" value="Genomic_DNA"/>
</dbReference>
<dbReference type="AlphaFoldDB" id="R0K6Q1"/>
<name>R0K6Q1_EXST2</name>
<dbReference type="HOGENOM" id="CLU_953130_0_0_1"/>
<dbReference type="RefSeq" id="XP_008023761.1">
    <property type="nucleotide sequence ID" value="XM_008025570.1"/>
</dbReference>
<evidence type="ECO:0000313" key="2">
    <source>
        <dbReference type="EMBL" id="EOA88653.1"/>
    </source>
</evidence>
<proteinExistence type="predicted"/>
<dbReference type="GeneID" id="19404379"/>
<organism evidence="2 3">
    <name type="scientific">Exserohilum turcicum (strain 28A)</name>
    <name type="common">Northern leaf blight fungus</name>
    <name type="synonym">Setosphaeria turcica</name>
    <dbReference type="NCBI Taxonomy" id="671987"/>
    <lineage>
        <taxon>Eukaryota</taxon>
        <taxon>Fungi</taxon>
        <taxon>Dikarya</taxon>
        <taxon>Ascomycota</taxon>
        <taxon>Pezizomycotina</taxon>
        <taxon>Dothideomycetes</taxon>
        <taxon>Pleosporomycetidae</taxon>
        <taxon>Pleosporales</taxon>
        <taxon>Pleosporineae</taxon>
        <taxon>Pleosporaceae</taxon>
        <taxon>Exserohilum</taxon>
    </lineage>
</organism>